<dbReference type="KEGG" id="proe:H9L23_00920"/>
<accession>A0A7G9QH87</accession>
<dbReference type="SUPFAM" id="SSF56935">
    <property type="entry name" value="Porins"/>
    <property type="match status" value="1"/>
</dbReference>
<evidence type="ECO:0000313" key="1">
    <source>
        <dbReference type="EMBL" id="QNN42712.1"/>
    </source>
</evidence>
<protein>
    <recommendedName>
        <fullName evidence="3">TonB-dependent receptor</fullName>
    </recommendedName>
</protein>
<keyword evidence="2" id="KW-1185">Reference proteome</keyword>
<evidence type="ECO:0000313" key="2">
    <source>
        <dbReference type="Proteomes" id="UP000515806"/>
    </source>
</evidence>
<reference evidence="1 2" key="1">
    <citation type="submission" date="2020-08" db="EMBL/GenBank/DDBJ databases">
        <title>Genome sequence of Pedobacter roseus KACC 11594T.</title>
        <authorList>
            <person name="Hyun D.-W."/>
            <person name="Bae J.-W."/>
        </authorList>
    </citation>
    <scope>NUCLEOTIDE SEQUENCE [LARGE SCALE GENOMIC DNA]</scope>
    <source>
        <strain evidence="1 2">KACC 11594</strain>
    </source>
</reference>
<dbReference type="RefSeq" id="WP_187593183.1">
    <property type="nucleotide sequence ID" value="NZ_CP060723.1"/>
</dbReference>
<dbReference type="Proteomes" id="UP000515806">
    <property type="component" value="Chromosome"/>
</dbReference>
<proteinExistence type="predicted"/>
<dbReference type="EMBL" id="CP060723">
    <property type="protein sequence ID" value="QNN42712.1"/>
    <property type="molecule type" value="Genomic_DNA"/>
</dbReference>
<evidence type="ECO:0008006" key="3">
    <source>
        <dbReference type="Google" id="ProtNLM"/>
    </source>
</evidence>
<sequence length="182" mass="20389">MATKDYAKIIASSTLNDLIYNGPARPPVYGSIINTFAYGAWSASVNITYRFGYYFYRNSIQYGTASGLGGHSDYSLRWQKPGDEIGTSVPSVPIVGNAARDEFYKYSNVLVESGDHIRLQDINVSYELPLKKMAPNPIKRLQVYGYVSNLGIIWQKSKSKIDPDYQLTKAPMMVAFGFRTDL</sequence>
<gene>
    <name evidence="1" type="ORF">H9L23_00920</name>
</gene>
<dbReference type="AlphaFoldDB" id="A0A7G9QH87"/>
<organism evidence="1 2">
    <name type="scientific">Pedobacter roseus</name>
    <dbReference type="NCBI Taxonomy" id="336820"/>
    <lineage>
        <taxon>Bacteria</taxon>
        <taxon>Pseudomonadati</taxon>
        <taxon>Bacteroidota</taxon>
        <taxon>Sphingobacteriia</taxon>
        <taxon>Sphingobacteriales</taxon>
        <taxon>Sphingobacteriaceae</taxon>
        <taxon>Pedobacter</taxon>
    </lineage>
</organism>
<name>A0A7G9QH87_9SPHI</name>